<keyword evidence="1" id="KW-0472">Membrane</keyword>
<accession>A0A1B1MZW0</accession>
<feature type="transmembrane region" description="Helical" evidence="1">
    <location>
        <begin position="123"/>
        <end position="143"/>
    </location>
</feature>
<dbReference type="STRING" id="1462996.AWM70_09020"/>
<protein>
    <submittedName>
        <fullName evidence="2">Uncharacterized protein</fullName>
    </submittedName>
</protein>
<organism evidence="2 3">
    <name type="scientific">Paenibacillus yonginensis</name>
    <dbReference type="NCBI Taxonomy" id="1462996"/>
    <lineage>
        <taxon>Bacteria</taxon>
        <taxon>Bacillati</taxon>
        <taxon>Bacillota</taxon>
        <taxon>Bacilli</taxon>
        <taxon>Bacillales</taxon>
        <taxon>Paenibacillaceae</taxon>
        <taxon>Paenibacillus</taxon>
    </lineage>
</organism>
<dbReference type="KEGG" id="pyg:AWM70_09020"/>
<feature type="transmembrane region" description="Helical" evidence="1">
    <location>
        <begin position="91"/>
        <end position="111"/>
    </location>
</feature>
<keyword evidence="3" id="KW-1185">Reference proteome</keyword>
<feature type="transmembrane region" description="Helical" evidence="1">
    <location>
        <begin position="67"/>
        <end position="85"/>
    </location>
</feature>
<proteinExistence type="predicted"/>
<dbReference type="EMBL" id="CP014167">
    <property type="protein sequence ID" value="ANS74713.1"/>
    <property type="molecule type" value="Genomic_DNA"/>
</dbReference>
<dbReference type="NCBIfam" id="NF041644">
    <property type="entry name" value="CBO0543_fam"/>
    <property type="match status" value="1"/>
</dbReference>
<keyword evidence="1" id="KW-1133">Transmembrane helix</keyword>
<feature type="transmembrane region" description="Helical" evidence="1">
    <location>
        <begin position="29"/>
        <end position="47"/>
    </location>
</feature>
<evidence type="ECO:0000313" key="2">
    <source>
        <dbReference type="EMBL" id="ANS74713.1"/>
    </source>
</evidence>
<dbReference type="InterPro" id="IPR048147">
    <property type="entry name" value="CBO0543-like"/>
</dbReference>
<keyword evidence="1" id="KW-0812">Transmembrane</keyword>
<dbReference type="Proteomes" id="UP000092573">
    <property type="component" value="Chromosome"/>
</dbReference>
<dbReference type="AlphaFoldDB" id="A0A1B1MZW0"/>
<reference evidence="2 3" key="1">
    <citation type="submission" date="2016-01" db="EMBL/GenBank/DDBJ databases">
        <title>Complete Genome Sequence of Paenibacillus yonginensis DCY84, a novel Plant Growth-Promoting Bacteria with Elicitation of Induced Systemic Resistance.</title>
        <authorList>
            <person name="Kim Y.J."/>
            <person name="Yang D.C."/>
            <person name="Sukweenadhi J."/>
        </authorList>
    </citation>
    <scope>NUCLEOTIDE SEQUENCE [LARGE SCALE GENOMIC DNA]</scope>
    <source>
        <strain evidence="2 3">DCY84</strain>
    </source>
</reference>
<gene>
    <name evidence="2" type="ORF">AWM70_09020</name>
</gene>
<dbReference type="OrthoDB" id="2627420at2"/>
<evidence type="ECO:0000256" key="1">
    <source>
        <dbReference type="SAM" id="Phobius"/>
    </source>
</evidence>
<sequence length="161" mass="19380">MAWVLIGITFVVIWPAVFRMKKNLPWDVLYTNVLFGLFVQNLADSFASFRYRAWGFFEVPQVEYRSLVVILGVYPAFAILIVNLFPFKSRWMTRIAYLIGWSIFSTLYEWLAVRTGIIWHIHWDLYCSFILYPFIYYMLILQIRLHLWLKRLPDPTRERGL</sequence>
<evidence type="ECO:0000313" key="3">
    <source>
        <dbReference type="Proteomes" id="UP000092573"/>
    </source>
</evidence>
<name>A0A1B1MZW0_9BACL</name>